<name>A0ABQ4JMR2_9ACTN</name>
<dbReference type="RefSeq" id="WP_204038482.1">
    <property type="nucleotide sequence ID" value="NZ_BOPC01000150.1"/>
</dbReference>
<accession>A0ABQ4JMR2</accession>
<evidence type="ECO:0000313" key="2">
    <source>
        <dbReference type="Proteomes" id="UP000653076"/>
    </source>
</evidence>
<gene>
    <name evidence="1" type="ORF">Vqi01_59490</name>
</gene>
<reference evidence="1 2" key="1">
    <citation type="submission" date="2021-01" db="EMBL/GenBank/DDBJ databases">
        <title>Whole genome shotgun sequence of Verrucosispora qiuiae NBRC 106684.</title>
        <authorList>
            <person name="Komaki H."/>
            <person name="Tamura T."/>
        </authorList>
    </citation>
    <scope>NUCLEOTIDE SEQUENCE [LARGE SCALE GENOMIC DNA]</scope>
    <source>
        <strain evidence="1 2">NBRC 106684</strain>
    </source>
</reference>
<comment type="caution">
    <text evidence="1">The sequence shown here is derived from an EMBL/GenBank/DDBJ whole genome shotgun (WGS) entry which is preliminary data.</text>
</comment>
<dbReference type="Proteomes" id="UP000653076">
    <property type="component" value="Unassembled WGS sequence"/>
</dbReference>
<sequence>MTNDREFVQKVRKLSAERQAQERAEALTEQQAARAAEREAAEAAAERVRRAHEIYGSVASRLAELAPLVARQAVATGLAPTVACQPTRWVNKLWGSGKKAVPNGPVVRGWTIADLKSSSYSEYDSPHSSSSSLRLVLGVDGHLYQYWWRYTAGWGGSSSSESIARIAFAEFVSWALANGVVGKLGEIEADLTEFAVRNALW</sequence>
<protein>
    <submittedName>
        <fullName evidence="1">Uncharacterized protein</fullName>
    </submittedName>
</protein>
<dbReference type="EMBL" id="BOPC01000150">
    <property type="protein sequence ID" value="GIJ30787.1"/>
    <property type="molecule type" value="Genomic_DNA"/>
</dbReference>
<organism evidence="1 2">
    <name type="scientific">Micromonospora qiuiae</name>
    <dbReference type="NCBI Taxonomy" id="502268"/>
    <lineage>
        <taxon>Bacteria</taxon>
        <taxon>Bacillati</taxon>
        <taxon>Actinomycetota</taxon>
        <taxon>Actinomycetes</taxon>
        <taxon>Micromonosporales</taxon>
        <taxon>Micromonosporaceae</taxon>
        <taxon>Micromonospora</taxon>
    </lineage>
</organism>
<proteinExistence type="predicted"/>
<evidence type="ECO:0000313" key="1">
    <source>
        <dbReference type="EMBL" id="GIJ30787.1"/>
    </source>
</evidence>
<keyword evidence="2" id="KW-1185">Reference proteome</keyword>